<evidence type="ECO:0000259" key="2">
    <source>
        <dbReference type="Pfam" id="PF23321"/>
    </source>
</evidence>
<dbReference type="GO" id="GO:0140359">
    <property type="term" value="F:ABC-type transporter activity"/>
    <property type="evidence" value="ECO:0007669"/>
    <property type="project" value="InterPro"/>
</dbReference>
<dbReference type="GO" id="GO:0016020">
    <property type="term" value="C:membrane"/>
    <property type="evidence" value="ECO:0007669"/>
    <property type="project" value="InterPro"/>
</dbReference>
<dbReference type="STRING" id="7238.B4HQ51"/>
<dbReference type="GO" id="GO:0005319">
    <property type="term" value="F:lipid transporter activity"/>
    <property type="evidence" value="ECO:0007669"/>
    <property type="project" value="TreeGrafter"/>
</dbReference>
<dbReference type="SUPFAM" id="SSF52540">
    <property type="entry name" value="P-loop containing nucleoside triphosphate hydrolases"/>
    <property type="match status" value="1"/>
</dbReference>
<keyword evidence="4" id="KW-1185">Reference proteome</keyword>
<dbReference type="Gene3D" id="3.40.50.300">
    <property type="entry name" value="P-loop containing nucleotide triphosphate hydrolases"/>
    <property type="match status" value="1"/>
</dbReference>
<accession>B4HQ51</accession>
<evidence type="ECO:0000313" key="4">
    <source>
        <dbReference type="Proteomes" id="UP000001292"/>
    </source>
</evidence>
<dbReference type="PhylomeDB" id="B4HQ51"/>
<evidence type="ECO:0000259" key="1">
    <source>
        <dbReference type="Pfam" id="PF13304"/>
    </source>
</evidence>
<protein>
    <submittedName>
        <fullName evidence="3">GM22003</fullName>
    </submittedName>
</protein>
<proteinExistence type="predicted"/>
<dbReference type="Pfam" id="PF13304">
    <property type="entry name" value="AAA_21"/>
    <property type="match status" value="1"/>
</dbReference>
<dbReference type="PANTHER" id="PTHR19229">
    <property type="entry name" value="ATP-BINDING CASSETTE TRANSPORTER SUBFAMILY A ABCA"/>
    <property type="match status" value="1"/>
</dbReference>
<sequence>PHMNKRISTYSNGTKRKLMIAMGTLAPSLMCLDEPTAGVDMHAKYEIWRILDGIRQGGRSILLTTHNLEECEFLCTNVGIMDHGSLLCYGSLSRLKHRFNMGIFVKVKMGTNDDRDNWMRLTMMPPNDNEMGSIVGARRMMLAHLLRHHNPPVEPVKKSGTSRAQPDTTNSELNMRKDYEALLQELEEVFKRDHPYSTVSEKYSYRGMITFCIPKGQIKWSAIFDYMENLKDELQILYYSVSHTTFQDVFMKFVRKHNQ</sequence>
<feature type="non-terminal residue" evidence="3">
    <location>
        <position position="1"/>
    </location>
</feature>
<dbReference type="AlphaFoldDB" id="B4HQ51"/>
<dbReference type="Proteomes" id="UP000001292">
    <property type="component" value="Unassembled WGS sequence"/>
</dbReference>
<name>B4HQ51_DROSE</name>
<dbReference type="InterPro" id="IPR056264">
    <property type="entry name" value="R2_ABCA1-4-like"/>
</dbReference>
<organism evidence="4">
    <name type="scientific">Drosophila sechellia</name>
    <name type="common">Fruit fly</name>
    <dbReference type="NCBI Taxonomy" id="7238"/>
    <lineage>
        <taxon>Eukaryota</taxon>
        <taxon>Metazoa</taxon>
        <taxon>Ecdysozoa</taxon>
        <taxon>Arthropoda</taxon>
        <taxon>Hexapoda</taxon>
        <taxon>Insecta</taxon>
        <taxon>Pterygota</taxon>
        <taxon>Neoptera</taxon>
        <taxon>Endopterygota</taxon>
        <taxon>Diptera</taxon>
        <taxon>Brachycera</taxon>
        <taxon>Muscomorpha</taxon>
        <taxon>Ephydroidea</taxon>
        <taxon>Drosophilidae</taxon>
        <taxon>Drosophila</taxon>
        <taxon>Sophophora</taxon>
    </lineage>
</organism>
<dbReference type="EMBL" id="CH480816">
    <property type="protein sequence ID" value="EDW48676.1"/>
    <property type="molecule type" value="Genomic_DNA"/>
</dbReference>
<dbReference type="PANTHER" id="PTHR19229:SF250">
    <property type="entry name" value="ABC TRANSPORTER DOMAIN-CONTAINING PROTEIN-RELATED"/>
    <property type="match status" value="1"/>
</dbReference>
<dbReference type="InterPro" id="IPR026082">
    <property type="entry name" value="ABCA"/>
</dbReference>
<evidence type="ECO:0000313" key="3">
    <source>
        <dbReference type="EMBL" id="EDW48676.1"/>
    </source>
</evidence>
<dbReference type="InterPro" id="IPR003959">
    <property type="entry name" value="ATPase_AAA_core"/>
</dbReference>
<feature type="domain" description="ATPase AAA-type core" evidence="1">
    <location>
        <begin position="8"/>
        <end position="70"/>
    </location>
</feature>
<gene>
    <name evidence="3" type="primary">Dsec\GM22003</name>
    <name evidence="3" type="ORF">Dsec_GM22003</name>
</gene>
<dbReference type="Pfam" id="PF23321">
    <property type="entry name" value="R1_ABCA1"/>
    <property type="match status" value="1"/>
</dbReference>
<reference evidence="3 4" key="1">
    <citation type="journal article" date="2007" name="Nature">
        <title>Evolution of genes and genomes on the Drosophila phylogeny.</title>
        <authorList>
            <consortium name="Drosophila 12 Genomes Consortium"/>
            <person name="Clark A.G."/>
            <person name="Eisen M.B."/>
            <person name="Smith D.R."/>
            <person name="Bergman C.M."/>
            <person name="Oliver B."/>
            <person name="Markow T.A."/>
            <person name="Kaufman T.C."/>
            <person name="Kellis M."/>
            <person name="Gelbart W."/>
            <person name="Iyer V.N."/>
            <person name="Pollard D.A."/>
            <person name="Sackton T.B."/>
            <person name="Larracuente A.M."/>
            <person name="Singh N.D."/>
            <person name="Abad J.P."/>
            <person name="Abt D.N."/>
            <person name="Adryan B."/>
            <person name="Aguade M."/>
            <person name="Akashi H."/>
            <person name="Anderson W.W."/>
            <person name="Aquadro C.F."/>
            <person name="Ardell D.H."/>
            <person name="Arguello R."/>
            <person name="Artieri C.G."/>
            <person name="Barbash D.A."/>
            <person name="Barker D."/>
            <person name="Barsanti P."/>
            <person name="Batterham P."/>
            <person name="Batzoglou S."/>
            <person name="Begun D."/>
            <person name="Bhutkar A."/>
            <person name="Blanco E."/>
            <person name="Bosak S.A."/>
            <person name="Bradley R.K."/>
            <person name="Brand A.D."/>
            <person name="Brent M.R."/>
            <person name="Brooks A.N."/>
            <person name="Brown R.H."/>
            <person name="Butlin R.K."/>
            <person name="Caggese C."/>
            <person name="Calvi B.R."/>
            <person name="Bernardo de Carvalho A."/>
            <person name="Caspi A."/>
            <person name="Castrezana S."/>
            <person name="Celniker S.E."/>
            <person name="Chang J.L."/>
            <person name="Chapple C."/>
            <person name="Chatterji S."/>
            <person name="Chinwalla A."/>
            <person name="Civetta A."/>
            <person name="Clifton S.W."/>
            <person name="Comeron J.M."/>
            <person name="Costello J.C."/>
            <person name="Coyne J.A."/>
            <person name="Daub J."/>
            <person name="David R.G."/>
            <person name="Delcher A.L."/>
            <person name="Delehaunty K."/>
            <person name="Do C.B."/>
            <person name="Ebling H."/>
            <person name="Edwards K."/>
            <person name="Eickbush T."/>
            <person name="Evans J.D."/>
            <person name="Filipski A."/>
            <person name="Findeiss S."/>
            <person name="Freyhult E."/>
            <person name="Fulton L."/>
            <person name="Fulton R."/>
            <person name="Garcia A.C."/>
            <person name="Gardiner A."/>
            <person name="Garfield D.A."/>
            <person name="Garvin B.E."/>
            <person name="Gibson G."/>
            <person name="Gilbert D."/>
            <person name="Gnerre S."/>
            <person name="Godfrey J."/>
            <person name="Good R."/>
            <person name="Gotea V."/>
            <person name="Gravely B."/>
            <person name="Greenberg A.J."/>
            <person name="Griffiths-Jones S."/>
            <person name="Gross S."/>
            <person name="Guigo R."/>
            <person name="Gustafson E.A."/>
            <person name="Haerty W."/>
            <person name="Hahn M.W."/>
            <person name="Halligan D.L."/>
            <person name="Halpern A.L."/>
            <person name="Halter G.M."/>
            <person name="Han M.V."/>
            <person name="Heger A."/>
            <person name="Hillier L."/>
            <person name="Hinrichs A.S."/>
            <person name="Holmes I."/>
            <person name="Hoskins R.A."/>
            <person name="Hubisz M.J."/>
            <person name="Hultmark D."/>
            <person name="Huntley M.A."/>
            <person name="Jaffe D.B."/>
            <person name="Jagadeeshan S."/>
            <person name="Jeck W.R."/>
            <person name="Johnson J."/>
            <person name="Jones C.D."/>
            <person name="Jordan W.C."/>
            <person name="Karpen G.H."/>
            <person name="Kataoka E."/>
            <person name="Keightley P.D."/>
            <person name="Kheradpour P."/>
            <person name="Kirkness E.F."/>
            <person name="Koerich L.B."/>
            <person name="Kristiansen K."/>
            <person name="Kudrna D."/>
            <person name="Kulathinal R.J."/>
            <person name="Kumar S."/>
            <person name="Kwok R."/>
            <person name="Lander E."/>
            <person name="Langley C.H."/>
            <person name="Lapoint R."/>
            <person name="Lazzaro B.P."/>
            <person name="Lee S.J."/>
            <person name="Levesque L."/>
            <person name="Li R."/>
            <person name="Lin C.F."/>
            <person name="Lin M.F."/>
            <person name="Lindblad-Toh K."/>
            <person name="Llopart A."/>
            <person name="Long M."/>
            <person name="Low L."/>
            <person name="Lozovsky E."/>
            <person name="Lu J."/>
            <person name="Luo M."/>
            <person name="Machado C.A."/>
            <person name="Makalowski W."/>
            <person name="Marzo M."/>
            <person name="Matsuda M."/>
            <person name="Matzkin L."/>
            <person name="McAllister B."/>
            <person name="McBride C.S."/>
            <person name="McKernan B."/>
            <person name="McKernan K."/>
            <person name="Mendez-Lago M."/>
            <person name="Minx P."/>
            <person name="Mollenhauer M.U."/>
            <person name="Montooth K."/>
            <person name="Mount S.M."/>
            <person name="Mu X."/>
            <person name="Myers E."/>
            <person name="Negre B."/>
            <person name="Newfeld S."/>
            <person name="Nielsen R."/>
            <person name="Noor M.A."/>
            <person name="O'Grady P."/>
            <person name="Pachter L."/>
            <person name="Papaceit M."/>
            <person name="Parisi M.J."/>
            <person name="Parisi M."/>
            <person name="Parts L."/>
            <person name="Pedersen J.S."/>
            <person name="Pesole G."/>
            <person name="Phillippy A.M."/>
            <person name="Ponting C.P."/>
            <person name="Pop M."/>
            <person name="Porcelli D."/>
            <person name="Powell J.R."/>
            <person name="Prohaska S."/>
            <person name="Pruitt K."/>
            <person name="Puig M."/>
            <person name="Quesneville H."/>
            <person name="Ram K.R."/>
            <person name="Rand D."/>
            <person name="Rasmussen M.D."/>
            <person name="Reed L.K."/>
            <person name="Reenan R."/>
            <person name="Reily A."/>
            <person name="Remington K.A."/>
            <person name="Rieger T.T."/>
            <person name="Ritchie M.G."/>
            <person name="Robin C."/>
            <person name="Rogers Y.H."/>
            <person name="Rohde C."/>
            <person name="Rozas J."/>
            <person name="Rubenfield M.J."/>
            <person name="Ruiz A."/>
            <person name="Russo S."/>
            <person name="Salzberg S.L."/>
            <person name="Sanchez-Gracia A."/>
            <person name="Saranga D.J."/>
            <person name="Sato H."/>
            <person name="Schaeffer S.W."/>
            <person name="Schatz M.C."/>
            <person name="Schlenke T."/>
            <person name="Schwartz R."/>
            <person name="Segarra C."/>
            <person name="Singh R.S."/>
            <person name="Sirot L."/>
            <person name="Sirota M."/>
            <person name="Sisneros N.B."/>
            <person name="Smith C.D."/>
            <person name="Smith T.F."/>
            <person name="Spieth J."/>
            <person name="Stage D.E."/>
            <person name="Stark A."/>
            <person name="Stephan W."/>
            <person name="Strausberg R.L."/>
            <person name="Strempel S."/>
            <person name="Sturgill D."/>
            <person name="Sutton G."/>
            <person name="Sutton G.G."/>
            <person name="Tao W."/>
            <person name="Teichmann S."/>
            <person name="Tobari Y.N."/>
            <person name="Tomimura Y."/>
            <person name="Tsolas J.M."/>
            <person name="Valente V.L."/>
            <person name="Venter E."/>
            <person name="Venter J.C."/>
            <person name="Vicario S."/>
            <person name="Vieira F.G."/>
            <person name="Vilella A.J."/>
            <person name="Villasante A."/>
            <person name="Walenz B."/>
            <person name="Wang J."/>
            <person name="Wasserman M."/>
            <person name="Watts T."/>
            <person name="Wilson D."/>
            <person name="Wilson R.K."/>
            <person name="Wing R.A."/>
            <person name="Wolfner M.F."/>
            <person name="Wong A."/>
            <person name="Wong G.K."/>
            <person name="Wu C.I."/>
            <person name="Wu G."/>
            <person name="Yamamoto D."/>
            <person name="Yang H.P."/>
            <person name="Yang S.P."/>
            <person name="Yorke J.A."/>
            <person name="Yoshida K."/>
            <person name="Zdobnov E."/>
            <person name="Zhang P."/>
            <person name="Zhang Y."/>
            <person name="Zimin A.V."/>
            <person name="Baldwin J."/>
            <person name="Abdouelleil A."/>
            <person name="Abdulkadir J."/>
            <person name="Abebe A."/>
            <person name="Abera B."/>
            <person name="Abreu J."/>
            <person name="Acer S.C."/>
            <person name="Aftuck L."/>
            <person name="Alexander A."/>
            <person name="An P."/>
            <person name="Anderson E."/>
            <person name="Anderson S."/>
            <person name="Arachi H."/>
            <person name="Azer M."/>
            <person name="Bachantsang P."/>
            <person name="Barry A."/>
            <person name="Bayul T."/>
            <person name="Berlin A."/>
            <person name="Bessette D."/>
            <person name="Bloom T."/>
            <person name="Blye J."/>
            <person name="Boguslavskiy L."/>
            <person name="Bonnet C."/>
            <person name="Boukhgalter B."/>
            <person name="Bourzgui I."/>
            <person name="Brown A."/>
            <person name="Cahill P."/>
            <person name="Channer S."/>
            <person name="Cheshatsang Y."/>
            <person name="Chuda L."/>
            <person name="Citroen M."/>
            <person name="Collymore A."/>
            <person name="Cooke P."/>
            <person name="Costello M."/>
            <person name="D'Aco K."/>
            <person name="Daza R."/>
            <person name="De Haan G."/>
            <person name="DeGray S."/>
            <person name="DeMaso C."/>
            <person name="Dhargay N."/>
            <person name="Dooley K."/>
            <person name="Dooley E."/>
            <person name="Doricent M."/>
            <person name="Dorje P."/>
            <person name="Dorjee K."/>
            <person name="Dupes A."/>
            <person name="Elong R."/>
            <person name="Falk J."/>
            <person name="Farina A."/>
            <person name="Faro S."/>
            <person name="Ferguson D."/>
            <person name="Fisher S."/>
            <person name="Foley C.D."/>
            <person name="Franke A."/>
            <person name="Friedrich D."/>
            <person name="Gadbois L."/>
            <person name="Gearin G."/>
            <person name="Gearin C.R."/>
            <person name="Giannoukos G."/>
            <person name="Goode T."/>
            <person name="Graham J."/>
            <person name="Grandbois E."/>
            <person name="Grewal S."/>
            <person name="Gyaltsen K."/>
            <person name="Hafez N."/>
            <person name="Hagos B."/>
            <person name="Hall J."/>
            <person name="Henson C."/>
            <person name="Hollinger A."/>
            <person name="Honan T."/>
            <person name="Huard M.D."/>
            <person name="Hughes L."/>
            <person name="Hurhula B."/>
            <person name="Husby M.E."/>
            <person name="Kamat A."/>
            <person name="Kanga B."/>
            <person name="Kashin S."/>
            <person name="Khazanovich D."/>
            <person name="Kisner P."/>
            <person name="Lance K."/>
            <person name="Lara M."/>
            <person name="Lee W."/>
            <person name="Lennon N."/>
            <person name="Letendre F."/>
            <person name="LeVine R."/>
            <person name="Lipovsky A."/>
            <person name="Liu X."/>
            <person name="Liu J."/>
            <person name="Liu S."/>
            <person name="Lokyitsang T."/>
            <person name="Lokyitsang Y."/>
            <person name="Lubonja R."/>
            <person name="Lui A."/>
            <person name="MacDonald P."/>
            <person name="Magnisalis V."/>
            <person name="Maru K."/>
            <person name="Matthews C."/>
            <person name="McCusker W."/>
            <person name="McDonough S."/>
            <person name="Mehta T."/>
            <person name="Meldrim J."/>
            <person name="Meneus L."/>
            <person name="Mihai O."/>
            <person name="Mihalev A."/>
            <person name="Mihova T."/>
            <person name="Mittelman R."/>
            <person name="Mlenga V."/>
            <person name="Montmayeur A."/>
            <person name="Mulrain L."/>
            <person name="Navidi A."/>
            <person name="Naylor J."/>
            <person name="Negash T."/>
            <person name="Nguyen T."/>
            <person name="Nguyen N."/>
            <person name="Nicol R."/>
            <person name="Norbu C."/>
            <person name="Norbu N."/>
            <person name="Novod N."/>
            <person name="O'Neill B."/>
            <person name="Osman S."/>
            <person name="Markiewicz E."/>
            <person name="Oyono O.L."/>
            <person name="Patti C."/>
            <person name="Phunkhang P."/>
            <person name="Pierre F."/>
            <person name="Priest M."/>
            <person name="Raghuraman S."/>
            <person name="Rege F."/>
            <person name="Reyes R."/>
            <person name="Rise C."/>
            <person name="Rogov P."/>
            <person name="Ross K."/>
            <person name="Ryan E."/>
            <person name="Settipalli S."/>
            <person name="Shea T."/>
            <person name="Sherpa N."/>
            <person name="Shi L."/>
            <person name="Shih D."/>
            <person name="Sparrow T."/>
            <person name="Spaulding J."/>
            <person name="Stalker J."/>
            <person name="Stange-Thomann N."/>
            <person name="Stavropoulos S."/>
            <person name="Stone C."/>
            <person name="Strader C."/>
            <person name="Tesfaye S."/>
            <person name="Thomson T."/>
            <person name="Thoulutsang Y."/>
            <person name="Thoulutsang D."/>
            <person name="Topham K."/>
            <person name="Topping I."/>
            <person name="Tsamla T."/>
            <person name="Vassiliev H."/>
            <person name="Vo A."/>
            <person name="Wangchuk T."/>
            <person name="Wangdi T."/>
            <person name="Weiand M."/>
            <person name="Wilkinson J."/>
            <person name="Wilson A."/>
            <person name="Yadav S."/>
            <person name="Young G."/>
            <person name="Yu Q."/>
            <person name="Zembek L."/>
            <person name="Zhong D."/>
            <person name="Zimmer A."/>
            <person name="Zwirko Z."/>
            <person name="Jaffe D.B."/>
            <person name="Alvarez P."/>
            <person name="Brockman W."/>
            <person name="Butler J."/>
            <person name="Chin C."/>
            <person name="Gnerre S."/>
            <person name="Grabherr M."/>
            <person name="Kleber M."/>
            <person name="Mauceli E."/>
            <person name="MacCallum I."/>
        </authorList>
    </citation>
    <scope>NUCLEOTIDE SEQUENCE [LARGE SCALE GENOMIC DNA]</scope>
    <source>
        <strain evidence="4">Rob3c / Tucson 14021-0248.25</strain>
    </source>
</reference>
<dbReference type="InterPro" id="IPR027417">
    <property type="entry name" value="P-loop_NTPase"/>
</dbReference>
<feature type="domain" description="ABCA1-4-like C-terminal R2 regulatory" evidence="2">
    <location>
        <begin position="180"/>
        <end position="242"/>
    </location>
</feature>
<dbReference type="HOGENOM" id="CLU_1075930_0_0_1"/>